<dbReference type="Proteomes" id="UP000759443">
    <property type="component" value="Unassembled WGS sequence"/>
</dbReference>
<organism evidence="1 2">
    <name type="scientific">Rhizobium halophytocola</name>
    <dbReference type="NCBI Taxonomy" id="735519"/>
    <lineage>
        <taxon>Bacteria</taxon>
        <taxon>Pseudomonadati</taxon>
        <taxon>Pseudomonadota</taxon>
        <taxon>Alphaproteobacteria</taxon>
        <taxon>Hyphomicrobiales</taxon>
        <taxon>Rhizobiaceae</taxon>
        <taxon>Rhizobium/Agrobacterium group</taxon>
        <taxon>Rhizobium</taxon>
    </lineage>
</organism>
<name>A0ABS4E030_9HYPH</name>
<evidence type="ECO:0000313" key="2">
    <source>
        <dbReference type="Proteomes" id="UP000759443"/>
    </source>
</evidence>
<keyword evidence="2" id="KW-1185">Reference proteome</keyword>
<sequence length="53" mass="5885">MLQFFLRVISCLSRDTGRAGRVASEEPGDPLAHPDILAMGERERGDLPFDRKG</sequence>
<accession>A0ABS4E030</accession>
<gene>
    <name evidence="1" type="ORF">J2Z17_002732</name>
</gene>
<comment type="caution">
    <text evidence="1">The sequence shown here is derived from an EMBL/GenBank/DDBJ whole genome shotgun (WGS) entry which is preliminary data.</text>
</comment>
<protein>
    <recommendedName>
        <fullName evidence="3">Propionyl-coenzyme A carboxylase alpha polypeptide</fullName>
    </recommendedName>
</protein>
<proteinExistence type="predicted"/>
<dbReference type="EMBL" id="JAGGJU010000007">
    <property type="protein sequence ID" value="MBP1851287.1"/>
    <property type="molecule type" value="Genomic_DNA"/>
</dbReference>
<evidence type="ECO:0000313" key="1">
    <source>
        <dbReference type="EMBL" id="MBP1851287.1"/>
    </source>
</evidence>
<evidence type="ECO:0008006" key="3">
    <source>
        <dbReference type="Google" id="ProtNLM"/>
    </source>
</evidence>
<reference evidence="1 2" key="1">
    <citation type="submission" date="2021-03" db="EMBL/GenBank/DDBJ databases">
        <title>Genomic Encyclopedia of Type Strains, Phase IV (KMG-IV): sequencing the most valuable type-strain genomes for metagenomic binning, comparative biology and taxonomic classification.</title>
        <authorList>
            <person name="Goeker M."/>
        </authorList>
    </citation>
    <scope>NUCLEOTIDE SEQUENCE [LARGE SCALE GENOMIC DNA]</scope>
    <source>
        <strain evidence="1 2">DSM 21600</strain>
    </source>
</reference>